<evidence type="ECO:0008006" key="3">
    <source>
        <dbReference type="Google" id="ProtNLM"/>
    </source>
</evidence>
<proteinExistence type="predicted"/>
<evidence type="ECO:0000313" key="2">
    <source>
        <dbReference type="Proteomes" id="UP000184386"/>
    </source>
</evidence>
<keyword evidence="2" id="KW-1185">Reference proteome</keyword>
<accession>A0A1M6WX58</accession>
<dbReference type="EMBL" id="FRAC01000021">
    <property type="protein sequence ID" value="SHK98125.1"/>
    <property type="molecule type" value="Genomic_DNA"/>
</dbReference>
<name>A0A1M6WX58_9FIRM</name>
<evidence type="ECO:0000313" key="1">
    <source>
        <dbReference type="EMBL" id="SHK98125.1"/>
    </source>
</evidence>
<reference evidence="1 2" key="1">
    <citation type="submission" date="2016-11" db="EMBL/GenBank/DDBJ databases">
        <authorList>
            <person name="Jaros S."/>
            <person name="Januszkiewicz K."/>
            <person name="Wedrychowicz H."/>
        </authorList>
    </citation>
    <scope>NUCLEOTIDE SEQUENCE [LARGE SCALE GENOMIC DNA]</scope>
    <source>
        <strain evidence="1 2">DSM 15929</strain>
    </source>
</reference>
<dbReference type="AlphaFoldDB" id="A0A1M6WX58"/>
<dbReference type="OrthoDB" id="2605177at2"/>
<sequence length="133" mass="15450">MRDAQNNVIIRESFSMAFQGGEIWFCQLDALYEEKELVMEKFHKDMDSIRRPSATGLVGINLNQTAVDREMAAEIANRLIEFEKLRRVVFVGVNRKIKHVIKKQLSHSGKTIGFLYTFIEDFEKAKLWLVGKQ</sequence>
<dbReference type="Proteomes" id="UP000184386">
    <property type="component" value="Unassembled WGS sequence"/>
</dbReference>
<dbReference type="RefSeq" id="WP_073278420.1">
    <property type="nucleotide sequence ID" value="NZ_FRAC01000021.1"/>
</dbReference>
<dbReference type="STRING" id="1121322.SAMN02745136_03791"/>
<organism evidence="1 2">
    <name type="scientific">Anaerocolumna jejuensis DSM 15929</name>
    <dbReference type="NCBI Taxonomy" id="1121322"/>
    <lineage>
        <taxon>Bacteria</taxon>
        <taxon>Bacillati</taxon>
        <taxon>Bacillota</taxon>
        <taxon>Clostridia</taxon>
        <taxon>Lachnospirales</taxon>
        <taxon>Lachnospiraceae</taxon>
        <taxon>Anaerocolumna</taxon>
    </lineage>
</organism>
<protein>
    <recommendedName>
        <fullName evidence="3">SpoIIAA-like</fullName>
    </recommendedName>
</protein>
<gene>
    <name evidence="1" type="ORF">SAMN02745136_03791</name>
</gene>